<comment type="caution">
    <text evidence="1">The sequence shown here is derived from an EMBL/GenBank/DDBJ whole genome shotgun (WGS) entry which is preliminary data.</text>
</comment>
<dbReference type="EMBL" id="JBGUBD010000006">
    <property type="protein sequence ID" value="MFA9478784.1"/>
    <property type="molecule type" value="Genomic_DNA"/>
</dbReference>
<organism evidence="1 2">
    <name type="scientific">Natronomicrosphaera hydrolytica</name>
    <dbReference type="NCBI Taxonomy" id="3242702"/>
    <lineage>
        <taxon>Bacteria</taxon>
        <taxon>Pseudomonadati</taxon>
        <taxon>Planctomycetota</taxon>
        <taxon>Phycisphaerae</taxon>
        <taxon>Phycisphaerales</taxon>
        <taxon>Phycisphaeraceae</taxon>
        <taxon>Natronomicrosphaera</taxon>
    </lineage>
</organism>
<sequence>MLVDEFRDLAYGETNFSDELDDHRTFKFASRISHQLGYSFACRLVEHFRRGELLESLKSVASLGPVALGVAPYIAAMKTQHKDEPLLQATAARFACAQDQIGRSGKRACIPTPTYGIAFVRTHSTGLESGRGKRRLVSFGDCATRSCQSRRSIATTFPAGQPLNIRPLDRDDTGLCGSIALAAQDCWIELPYRCQQFV</sequence>
<gene>
    <name evidence="1" type="ORF">ACERK3_10800</name>
</gene>
<reference evidence="1 2" key="1">
    <citation type="submission" date="2024-08" db="EMBL/GenBank/DDBJ databases">
        <title>Whole-genome sequencing of halo(alkali)philic microorganisms from hypersaline lakes.</title>
        <authorList>
            <person name="Sorokin D.Y."/>
            <person name="Merkel A.Y."/>
            <person name="Messina E."/>
            <person name="Yakimov M."/>
        </authorList>
    </citation>
    <scope>NUCLEOTIDE SEQUENCE [LARGE SCALE GENOMIC DNA]</scope>
    <source>
        <strain evidence="1 2">AB-hyl4</strain>
    </source>
</reference>
<name>A0ABV4U7I7_9BACT</name>
<dbReference type="RefSeq" id="WP_425345710.1">
    <property type="nucleotide sequence ID" value="NZ_JBGUBD010000006.1"/>
</dbReference>
<accession>A0ABV4U7I7</accession>
<keyword evidence="2" id="KW-1185">Reference proteome</keyword>
<proteinExistence type="predicted"/>
<evidence type="ECO:0000313" key="2">
    <source>
        <dbReference type="Proteomes" id="UP001575105"/>
    </source>
</evidence>
<dbReference type="Proteomes" id="UP001575105">
    <property type="component" value="Unassembled WGS sequence"/>
</dbReference>
<protein>
    <submittedName>
        <fullName evidence="1">Uncharacterized protein</fullName>
    </submittedName>
</protein>
<evidence type="ECO:0000313" key="1">
    <source>
        <dbReference type="EMBL" id="MFA9478784.1"/>
    </source>
</evidence>